<dbReference type="InterPro" id="IPR013517">
    <property type="entry name" value="FG-GAP"/>
</dbReference>
<dbReference type="SMART" id="SM00020">
    <property type="entry name" value="Tryp_SPc"/>
    <property type="match status" value="1"/>
</dbReference>
<evidence type="ECO:0000256" key="1">
    <source>
        <dbReference type="ARBA" id="ARBA00022729"/>
    </source>
</evidence>
<dbReference type="PANTHER" id="PTHR24260:SF136">
    <property type="entry name" value="GH08193P-RELATED"/>
    <property type="match status" value="1"/>
</dbReference>
<dbReference type="InterPro" id="IPR001254">
    <property type="entry name" value="Trypsin_dom"/>
</dbReference>
<dbReference type="PROSITE" id="PS51318">
    <property type="entry name" value="TAT"/>
    <property type="match status" value="1"/>
</dbReference>
<dbReference type="SUPFAM" id="SSF69318">
    <property type="entry name" value="Integrin alpha N-terminal domain"/>
    <property type="match status" value="1"/>
</dbReference>
<dbReference type="Pfam" id="PF00089">
    <property type="entry name" value="Trypsin"/>
    <property type="match status" value="1"/>
</dbReference>
<dbReference type="PANTHER" id="PTHR24260">
    <property type="match status" value="1"/>
</dbReference>
<dbReference type="PRINTS" id="PR00722">
    <property type="entry name" value="CHYMOTRYPSIN"/>
</dbReference>
<evidence type="ECO:0000313" key="4">
    <source>
        <dbReference type="EMBL" id="RKN57701.1"/>
    </source>
</evidence>
<dbReference type="GO" id="GO:0004252">
    <property type="term" value="F:serine-type endopeptidase activity"/>
    <property type="evidence" value="ECO:0007669"/>
    <property type="project" value="InterPro"/>
</dbReference>
<evidence type="ECO:0000259" key="3">
    <source>
        <dbReference type="PROSITE" id="PS50240"/>
    </source>
</evidence>
<dbReference type="Pfam" id="PF13517">
    <property type="entry name" value="FG-GAP_3"/>
    <property type="match status" value="1"/>
</dbReference>
<name>A0A3B0AB05_9ACTN</name>
<dbReference type="InterPro" id="IPR009003">
    <property type="entry name" value="Peptidase_S1_PA"/>
</dbReference>
<keyword evidence="5" id="KW-1185">Reference proteome</keyword>
<feature type="domain" description="Peptidase S1" evidence="3">
    <location>
        <begin position="32"/>
        <end position="248"/>
    </location>
</feature>
<sequence length="598" mass="62973">MPSTRHRRARRAAALLTLAVAAGLLAAPPAQAVGGGDAVTDGVYAFAAKVDVGPGDRSCSGALVDPWWVLTARSCFSFDGQAVVEGSPTKPTTVTVGRPDLTSSGGAVVPAFRVVPHPDRDVVLVRLSRRVDVTPVALGAAPTVGEGLTVAGFGRTATEWVPDQLHAGPFTVRAVGASTLDILGDGQGSVCRGDLGGPTVRVVGGRPQLVGLHRSSWQGGCLGETETRRDAVDTRVDDLGPWLTATMPQGVSTDPYVDVNFLYVYANGDIAPQTFPASATGGFAHPVSEWKGGAGAYAPDRVKVANDDFDGDGINDVAVLSTRTDGSFALDTFVTRPDGKYGPPIRSWTAASSWGHLSSVKLISGDFNGDGRADLSGFYGYAAGDEAWINWFSRPDGGFQSPIQAWRSSAFGQWSSTSVFAADVDGDGRDDANLFYAYATGAMAVITWPGRADGMFTTSYTSWSRPADKPFGSLSSMKLADGDFNGDGRGDVAALYGYADGHLGLFTWTAKADGHFNEPLGSWTSTTFGQFTSIKLVSGDHNGDRRSDLAALYRYADDSLGMHTFVSTAAGSFNPPVGSWRVERGVYGWWPSMKMDGE</sequence>
<protein>
    <recommendedName>
        <fullName evidence="3">Peptidase S1 domain-containing protein</fullName>
    </recommendedName>
</protein>
<dbReference type="InterPro" id="IPR051333">
    <property type="entry name" value="CLIP_Serine_Protease"/>
</dbReference>
<evidence type="ECO:0000313" key="5">
    <source>
        <dbReference type="Proteomes" id="UP000279968"/>
    </source>
</evidence>
<dbReference type="AlphaFoldDB" id="A0A3B0AB05"/>
<reference evidence="4 5" key="1">
    <citation type="journal article" date="2015" name="Int. J. Syst. Evol. Microbiol.">
        <title>Micromonospora costi sp. nov., isolated from a leaf of Costus speciosus.</title>
        <authorList>
            <person name="Thawai C."/>
        </authorList>
    </citation>
    <scope>NUCLEOTIDE SEQUENCE [LARGE SCALE GENOMIC DNA]</scope>
    <source>
        <strain evidence="4 5">CS1-12</strain>
    </source>
</reference>
<dbReference type="RefSeq" id="WP_120777890.1">
    <property type="nucleotide sequence ID" value="NZ_JBHLUP010000009.1"/>
</dbReference>
<accession>A0A3B0AB05</accession>
<proteinExistence type="predicted"/>
<comment type="caution">
    <text evidence="4">The sequence shown here is derived from an EMBL/GenBank/DDBJ whole genome shotgun (WGS) entry which is preliminary data.</text>
</comment>
<dbReference type="PROSITE" id="PS50240">
    <property type="entry name" value="TRYPSIN_DOM"/>
    <property type="match status" value="1"/>
</dbReference>
<organism evidence="4 5">
    <name type="scientific">Micromonospora costi</name>
    <dbReference type="NCBI Taxonomy" id="1530042"/>
    <lineage>
        <taxon>Bacteria</taxon>
        <taxon>Bacillati</taxon>
        <taxon>Actinomycetota</taxon>
        <taxon>Actinomycetes</taxon>
        <taxon>Micromonosporales</taxon>
        <taxon>Micromonosporaceae</taxon>
        <taxon>Micromonospora</taxon>
    </lineage>
</organism>
<dbReference type="Gene3D" id="2.40.128.340">
    <property type="match status" value="5"/>
</dbReference>
<dbReference type="Proteomes" id="UP000279968">
    <property type="component" value="Unassembled WGS sequence"/>
</dbReference>
<dbReference type="OrthoDB" id="9815928at2"/>
<dbReference type="InterPro" id="IPR043504">
    <property type="entry name" value="Peptidase_S1_PA_chymotrypsin"/>
</dbReference>
<keyword evidence="1 2" id="KW-0732">Signal</keyword>
<dbReference type="GO" id="GO:0006508">
    <property type="term" value="P:proteolysis"/>
    <property type="evidence" value="ECO:0007669"/>
    <property type="project" value="InterPro"/>
</dbReference>
<dbReference type="Gene3D" id="2.40.10.10">
    <property type="entry name" value="Trypsin-like serine proteases"/>
    <property type="match status" value="1"/>
</dbReference>
<gene>
    <name evidence="4" type="ORF">D7193_03395</name>
</gene>
<dbReference type="InterPro" id="IPR028994">
    <property type="entry name" value="Integrin_alpha_N"/>
</dbReference>
<dbReference type="InterPro" id="IPR006311">
    <property type="entry name" value="TAT_signal"/>
</dbReference>
<feature type="chain" id="PRO_5017190991" description="Peptidase S1 domain-containing protein" evidence="2">
    <location>
        <begin position="33"/>
        <end position="598"/>
    </location>
</feature>
<feature type="signal peptide" evidence="2">
    <location>
        <begin position="1"/>
        <end position="32"/>
    </location>
</feature>
<dbReference type="EMBL" id="RBAN01000001">
    <property type="protein sequence ID" value="RKN57701.1"/>
    <property type="molecule type" value="Genomic_DNA"/>
</dbReference>
<dbReference type="InterPro" id="IPR001314">
    <property type="entry name" value="Peptidase_S1A"/>
</dbReference>
<dbReference type="SUPFAM" id="SSF50494">
    <property type="entry name" value="Trypsin-like serine proteases"/>
    <property type="match status" value="1"/>
</dbReference>
<evidence type="ECO:0000256" key="2">
    <source>
        <dbReference type="SAM" id="SignalP"/>
    </source>
</evidence>